<reference evidence="3 4" key="1">
    <citation type="journal article" date="2020" name="Mol. Biol. Evol.">
        <title>Distinct Expression and Methylation Patterns for Genes with Different Fates following a Single Whole-Genome Duplication in Flowering Plants.</title>
        <authorList>
            <person name="Shi T."/>
            <person name="Rahmani R.S."/>
            <person name="Gugger P.F."/>
            <person name="Wang M."/>
            <person name="Li H."/>
            <person name="Zhang Y."/>
            <person name="Li Z."/>
            <person name="Wang Q."/>
            <person name="Van de Peer Y."/>
            <person name="Marchal K."/>
            <person name="Chen J."/>
        </authorList>
    </citation>
    <scope>NUCLEOTIDE SEQUENCE [LARGE SCALE GENOMIC DNA]</scope>
    <source>
        <tissue evidence="3">Leaf</tissue>
    </source>
</reference>
<dbReference type="PROSITE" id="PS51257">
    <property type="entry name" value="PROKAR_LIPOPROTEIN"/>
    <property type="match status" value="1"/>
</dbReference>
<proteinExistence type="predicted"/>
<evidence type="ECO:0000313" key="3">
    <source>
        <dbReference type="EMBL" id="DAD37766.1"/>
    </source>
</evidence>
<protein>
    <submittedName>
        <fullName evidence="3">Uncharacterized protein</fullName>
    </submittedName>
</protein>
<accession>A0A822Z455</accession>
<keyword evidence="2" id="KW-0732">Signal</keyword>
<dbReference type="EMBL" id="DUZY01000004">
    <property type="protein sequence ID" value="DAD37766.1"/>
    <property type="molecule type" value="Genomic_DNA"/>
</dbReference>
<sequence>MAKTFSPPPSSSFIVFSSCLAILVLSMAIVGTSAARLGLPPEGAVSAASPPMALPVARAPPAQGGLHAVAFHVLLKGRAPPSAPSRKGHHVAPNFRRHLLKTSPPTTDRPRLQSELSVPSPAVGH</sequence>
<dbReference type="Proteomes" id="UP000607653">
    <property type="component" value="Unassembled WGS sequence"/>
</dbReference>
<evidence type="ECO:0000313" key="4">
    <source>
        <dbReference type="Proteomes" id="UP000607653"/>
    </source>
</evidence>
<feature type="chain" id="PRO_5032364422" evidence="2">
    <location>
        <begin position="35"/>
        <end position="125"/>
    </location>
</feature>
<gene>
    <name evidence="3" type="ORF">HUJ06_008407</name>
</gene>
<feature type="region of interest" description="Disordered" evidence="1">
    <location>
        <begin position="79"/>
        <end position="125"/>
    </location>
</feature>
<comment type="caution">
    <text evidence="3">The sequence shown here is derived from an EMBL/GenBank/DDBJ whole genome shotgun (WGS) entry which is preliminary data.</text>
</comment>
<name>A0A822Z455_NELNU</name>
<feature type="compositionally biased region" description="Basic residues" evidence="1">
    <location>
        <begin position="86"/>
        <end position="100"/>
    </location>
</feature>
<keyword evidence="4" id="KW-1185">Reference proteome</keyword>
<organism evidence="3 4">
    <name type="scientific">Nelumbo nucifera</name>
    <name type="common">Sacred lotus</name>
    <dbReference type="NCBI Taxonomy" id="4432"/>
    <lineage>
        <taxon>Eukaryota</taxon>
        <taxon>Viridiplantae</taxon>
        <taxon>Streptophyta</taxon>
        <taxon>Embryophyta</taxon>
        <taxon>Tracheophyta</taxon>
        <taxon>Spermatophyta</taxon>
        <taxon>Magnoliopsida</taxon>
        <taxon>Proteales</taxon>
        <taxon>Nelumbonaceae</taxon>
        <taxon>Nelumbo</taxon>
    </lineage>
</organism>
<dbReference type="AlphaFoldDB" id="A0A822Z455"/>
<evidence type="ECO:0000256" key="1">
    <source>
        <dbReference type="SAM" id="MobiDB-lite"/>
    </source>
</evidence>
<feature type="signal peptide" evidence="2">
    <location>
        <begin position="1"/>
        <end position="34"/>
    </location>
</feature>
<evidence type="ECO:0000256" key="2">
    <source>
        <dbReference type="SAM" id="SignalP"/>
    </source>
</evidence>